<sequence length="63" mass="7209">MAKYEVHVAQSVQNTPLGRSGVVDMVSAWRSGGYEFDPHCTFDIPFRRKVLVLVPGNRRERFT</sequence>
<comment type="caution">
    <text evidence="1">The sequence shown here is derived from an EMBL/GenBank/DDBJ whole genome shotgun (WGS) entry which is preliminary data.</text>
</comment>
<evidence type="ECO:0000313" key="1">
    <source>
        <dbReference type="EMBL" id="KAH3891806.1"/>
    </source>
</evidence>
<reference evidence="1" key="1">
    <citation type="journal article" date="2019" name="bioRxiv">
        <title>The Genome of the Zebra Mussel, Dreissena polymorpha: A Resource for Invasive Species Research.</title>
        <authorList>
            <person name="McCartney M.A."/>
            <person name="Auch B."/>
            <person name="Kono T."/>
            <person name="Mallez S."/>
            <person name="Zhang Y."/>
            <person name="Obille A."/>
            <person name="Becker A."/>
            <person name="Abrahante J.E."/>
            <person name="Garbe J."/>
            <person name="Badalamenti J.P."/>
            <person name="Herman A."/>
            <person name="Mangelson H."/>
            <person name="Liachko I."/>
            <person name="Sullivan S."/>
            <person name="Sone E.D."/>
            <person name="Koren S."/>
            <person name="Silverstein K.A.T."/>
            <person name="Beckman K.B."/>
            <person name="Gohl D.M."/>
        </authorList>
    </citation>
    <scope>NUCLEOTIDE SEQUENCE</scope>
    <source>
        <strain evidence="1">Duluth1</strain>
        <tissue evidence="1">Whole animal</tissue>
    </source>
</reference>
<evidence type="ECO:0000313" key="2">
    <source>
        <dbReference type="Proteomes" id="UP000828390"/>
    </source>
</evidence>
<gene>
    <name evidence="1" type="ORF">DPMN_015914</name>
</gene>
<proteinExistence type="predicted"/>
<reference evidence="1" key="2">
    <citation type="submission" date="2020-11" db="EMBL/GenBank/DDBJ databases">
        <authorList>
            <person name="McCartney M.A."/>
            <person name="Auch B."/>
            <person name="Kono T."/>
            <person name="Mallez S."/>
            <person name="Becker A."/>
            <person name="Gohl D.M."/>
            <person name="Silverstein K.A.T."/>
            <person name="Koren S."/>
            <person name="Bechman K.B."/>
            <person name="Herman A."/>
            <person name="Abrahante J.E."/>
            <person name="Garbe J."/>
        </authorList>
    </citation>
    <scope>NUCLEOTIDE SEQUENCE</scope>
    <source>
        <strain evidence="1">Duluth1</strain>
        <tissue evidence="1">Whole animal</tissue>
    </source>
</reference>
<keyword evidence="2" id="KW-1185">Reference proteome</keyword>
<organism evidence="1 2">
    <name type="scientific">Dreissena polymorpha</name>
    <name type="common">Zebra mussel</name>
    <name type="synonym">Mytilus polymorpha</name>
    <dbReference type="NCBI Taxonomy" id="45954"/>
    <lineage>
        <taxon>Eukaryota</taxon>
        <taxon>Metazoa</taxon>
        <taxon>Spiralia</taxon>
        <taxon>Lophotrochozoa</taxon>
        <taxon>Mollusca</taxon>
        <taxon>Bivalvia</taxon>
        <taxon>Autobranchia</taxon>
        <taxon>Heteroconchia</taxon>
        <taxon>Euheterodonta</taxon>
        <taxon>Imparidentia</taxon>
        <taxon>Neoheterodontei</taxon>
        <taxon>Myida</taxon>
        <taxon>Dreissenoidea</taxon>
        <taxon>Dreissenidae</taxon>
        <taxon>Dreissena</taxon>
    </lineage>
</organism>
<accession>A0A9D4NCF1</accession>
<name>A0A9D4NCF1_DREPO</name>
<dbReference type="AlphaFoldDB" id="A0A9D4NCF1"/>
<dbReference type="Proteomes" id="UP000828390">
    <property type="component" value="Unassembled WGS sequence"/>
</dbReference>
<dbReference type="EMBL" id="JAIWYP010000001">
    <property type="protein sequence ID" value="KAH3891806.1"/>
    <property type="molecule type" value="Genomic_DNA"/>
</dbReference>
<protein>
    <submittedName>
        <fullName evidence="1">Uncharacterized protein</fullName>
    </submittedName>
</protein>